<proteinExistence type="predicted"/>
<feature type="non-terminal residue" evidence="1">
    <location>
        <position position="82"/>
    </location>
</feature>
<name>A0ACA9S748_9GLOM</name>
<evidence type="ECO:0000313" key="1">
    <source>
        <dbReference type="EMBL" id="CAG8830333.1"/>
    </source>
</evidence>
<protein>
    <submittedName>
        <fullName evidence="1">10097_t:CDS:1</fullName>
    </submittedName>
</protein>
<feature type="non-terminal residue" evidence="1">
    <location>
        <position position="1"/>
    </location>
</feature>
<comment type="caution">
    <text evidence="1">The sequence shown here is derived from an EMBL/GenBank/DDBJ whole genome shotgun (WGS) entry which is preliminary data.</text>
</comment>
<organism evidence="1 2">
    <name type="scientific">Racocetra persica</name>
    <dbReference type="NCBI Taxonomy" id="160502"/>
    <lineage>
        <taxon>Eukaryota</taxon>
        <taxon>Fungi</taxon>
        <taxon>Fungi incertae sedis</taxon>
        <taxon>Mucoromycota</taxon>
        <taxon>Glomeromycotina</taxon>
        <taxon>Glomeromycetes</taxon>
        <taxon>Diversisporales</taxon>
        <taxon>Gigasporaceae</taxon>
        <taxon>Racocetra</taxon>
    </lineage>
</organism>
<dbReference type="Proteomes" id="UP000789920">
    <property type="component" value="Unassembled WGS sequence"/>
</dbReference>
<sequence>TKSSKDLHLINFINGTTTSISSTSQSSLSNTDAIVGDIIGFITFVGILVAFGIILHRRGYKTKISNPLINTNNQACTDTNSQ</sequence>
<dbReference type="EMBL" id="CAJVQC010098945">
    <property type="protein sequence ID" value="CAG8830333.1"/>
    <property type="molecule type" value="Genomic_DNA"/>
</dbReference>
<accession>A0ACA9S748</accession>
<gene>
    <name evidence="1" type="ORF">RPERSI_LOCUS27775</name>
</gene>
<keyword evidence="2" id="KW-1185">Reference proteome</keyword>
<evidence type="ECO:0000313" key="2">
    <source>
        <dbReference type="Proteomes" id="UP000789920"/>
    </source>
</evidence>
<reference evidence="1" key="1">
    <citation type="submission" date="2021-06" db="EMBL/GenBank/DDBJ databases">
        <authorList>
            <person name="Kallberg Y."/>
            <person name="Tangrot J."/>
            <person name="Rosling A."/>
        </authorList>
    </citation>
    <scope>NUCLEOTIDE SEQUENCE</scope>
    <source>
        <strain evidence="1">MA461A</strain>
    </source>
</reference>